<proteinExistence type="inferred from homology"/>
<name>A0A015LWT7_RHIIW</name>
<keyword evidence="3 5" id="KW-0809">Transit peptide</keyword>
<dbReference type="Gene3D" id="2.40.50.100">
    <property type="match status" value="1"/>
</dbReference>
<dbReference type="GO" id="GO:0005960">
    <property type="term" value="C:glycine cleavage complex"/>
    <property type="evidence" value="ECO:0007669"/>
    <property type="project" value="UniProtKB-UniRule"/>
</dbReference>
<evidence type="ECO:0000256" key="2">
    <source>
        <dbReference type="ARBA" id="ARBA00022823"/>
    </source>
</evidence>
<comment type="function">
    <text evidence="5">The H protein shuttles the methylamine group of glycine from the P protein to the T protein.</text>
</comment>
<dbReference type="InterPro" id="IPR000089">
    <property type="entry name" value="Biotin_lipoyl"/>
</dbReference>
<protein>
    <recommendedName>
        <fullName evidence="5">Glycine cleavage system H protein</fullName>
    </recommendedName>
</protein>
<comment type="subunit">
    <text evidence="5">The glycine cleavage system is composed of four proteins: P, T, L and H.</text>
</comment>
<comment type="cofactor">
    <cofactor evidence="5">
        <name>(R)-lipoate</name>
        <dbReference type="ChEBI" id="CHEBI:83088"/>
    </cofactor>
    <text evidence="5">Binds 1 lipoyl cofactor covalently.</text>
</comment>
<evidence type="ECO:0000256" key="3">
    <source>
        <dbReference type="ARBA" id="ARBA00022946"/>
    </source>
</evidence>
<keyword evidence="8" id="KW-1185">Reference proteome</keyword>
<dbReference type="InterPro" id="IPR011053">
    <property type="entry name" value="Single_hybrid_motif"/>
</dbReference>
<organism evidence="7 8">
    <name type="scientific">Rhizophagus irregularis (strain DAOM 197198w)</name>
    <name type="common">Glomus intraradices</name>
    <dbReference type="NCBI Taxonomy" id="1432141"/>
    <lineage>
        <taxon>Eukaryota</taxon>
        <taxon>Fungi</taxon>
        <taxon>Fungi incertae sedis</taxon>
        <taxon>Mucoromycota</taxon>
        <taxon>Glomeromycotina</taxon>
        <taxon>Glomeromycetes</taxon>
        <taxon>Glomerales</taxon>
        <taxon>Glomeraceae</taxon>
        <taxon>Rhizophagus</taxon>
    </lineage>
</organism>
<dbReference type="GO" id="GO:0005739">
    <property type="term" value="C:mitochondrion"/>
    <property type="evidence" value="ECO:0007669"/>
    <property type="project" value="UniProtKB-SubCell"/>
</dbReference>
<dbReference type="OrthoDB" id="10264154at2759"/>
<evidence type="ECO:0000259" key="6">
    <source>
        <dbReference type="PROSITE" id="PS50968"/>
    </source>
</evidence>
<dbReference type="HAMAP" id="MF_00272">
    <property type="entry name" value="GcvH"/>
    <property type="match status" value="1"/>
</dbReference>
<dbReference type="OMA" id="EHEWLSG"/>
<feature type="domain" description="Lipoyl-binding" evidence="6">
    <location>
        <begin position="66"/>
        <end position="148"/>
    </location>
</feature>
<dbReference type="SUPFAM" id="SSF51230">
    <property type="entry name" value="Single hybrid motif"/>
    <property type="match status" value="1"/>
</dbReference>
<keyword evidence="5" id="KW-0496">Mitochondrion</keyword>
<comment type="caution">
    <text evidence="7">The sequence shown here is derived from an EMBL/GenBank/DDBJ whole genome shotgun (WGS) entry which is preliminary data.</text>
</comment>
<dbReference type="PROSITE" id="PS50968">
    <property type="entry name" value="BIOTINYL_LIPOYL"/>
    <property type="match status" value="1"/>
</dbReference>
<dbReference type="EMBL" id="JEMT01026531">
    <property type="protein sequence ID" value="EXX59113.1"/>
    <property type="molecule type" value="Genomic_DNA"/>
</dbReference>
<dbReference type="InterPro" id="IPR017453">
    <property type="entry name" value="GCV_H_sub"/>
</dbReference>
<dbReference type="Proteomes" id="UP000022910">
    <property type="component" value="Unassembled WGS sequence"/>
</dbReference>
<sequence>MSFTTLRSFSSKITVLGGFGNKRVHIRPPIIISATNFGNSLFLRQYSSKKKYTEEHEWIDVDDDGIGTVGITDYAQTSLGDVVFVEIPEEGKFVKKSDNIGAVESVKAASDIYAPVSGEIIKSNSNLTDKPSLINSSPESDGWLCKIKLSNPDEFKELLDKQKYEEWCNSESH</sequence>
<dbReference type="Pfam" id="PF01597">
    <property type="entry name" value="GCV_H"/>
    <property type="match status" value="1"/>
</dbReference>
<dbReference type="NCBIfam" id="NF002270">
    <property type="entry name" value="PRK01202.1"/>
    <property type="match status" value="1"/>
</dbReference>
<reference evidence="7 8" key="1">
    <citation type="submission" date="2014-02" db="EMBL/GenBank/DDBJ databases">
        <title>Single nucleus genome sequencing reveals high similarity among nuclei of an endomycorrhizal fungus.</title>
        <authorList>
            <person name="Lin K."/>
            <person name="Geurts R."/>
            <person name="Zhang Z."/>
            <person name="Limpens E."/>
            <person name="Saunders D.G."/>
            <person name="Mu D."/>
            <person name="Pang E."/>
            <person name="Cao H."/>
            <person name="Cha H."/>
            <person name="Lin T."/>
            <person name="Zhou Q."/>
            <person name="Shang Y."/>
            <person name="Li Y."/>
            <person name="Ivanov S."/>
            <person name="Sharma T."/>
            <person name="Velzen R.V."/>
            <person name="Ruijter N.D."/>
            <person name="Aanen D.K."/>
            <person name="Win J."/>
            <person name="Kamoun S."/>
            <person name="Bisseling T."/>
            <person name="Huang S."/>
        </authorList>
    </citation>
    <scope>NUCLEOTIDE SEQUENCE [LARGE SCALE GENOMIC DNA]</scope>
    <source>
        <strain evidence="8">DAOM197198w</strain>
    </source>
</reference>
<dbReference type="GO" id="GO:0009249">
    <property type="term" value="P:protein lipoylation"/>
    <property type="evidence" value="ECO:0007669"/>
    <property type="project" value="TreeGrafter"/>
</dbReference>
<accession>A0A015LWT7</accession>
<evidence type="ECO:0000256" key="1">
    <source>
        <dbReference type="ARBA" id="ARBA00009249"/>
    </source>
</evidence>
<comment type="similarity">
    <text evidence="1 5">Belongs to the GcvH family.</text>
</comment>
<dbReference type="PANTHER" id="PTHR11715:SF3">
    <property type="entry name" value="GLYCINE CLEAVAGE SYSTEM H PROTEIN-RELATED"/>
    <property type="match status" value="1"/>
</dbReference>
<dbReference type="InterPro" id="IPR033753">
    <property type="entry name" value="GCV_H/Fam206"/>
</dbReference>
<dbReference type="PANTHER" id="PTHR11715">
    <property type="entry name" value="GLYCINE CLEAVAGE SYSTEM H PROTEIN"/>
    <property type="match status" value="1"/>
</dbReference>
<dbReference type="CDD" id="cd06848">
    <property type="entry name" value="GCS_H"/>
    <property type="match status" value="1"/>
</dbReference>
<dbReference type="SMR" id="A0A015LWT7"/>
<dbReference type="PROSITE" id="PS00189">
    <property type="entry name" value="LIPOYL"/>
    <property type="match status" value="1"/>
</dbReference>
<keyword evidence="2 4" id="KW-0450">Lipoyl</keyword>
<evidence type="ECO:0000256" key="4">
    <source>
        <dbReference type="PIRSR" id="PIRSR617453-50"/>
    </source>
</evidence>
<evidence type="ECO:0000313" key="7">
    <source>
        <dbReference type="EMBL" id="EXX59113.1"/>
    </source>
</evidence>
<dbReference type="GO" id="GO:0019464">
    <property type="term" value="P:glycine decarboxylation via glycine cleavage system"/>
    <property type="evidence" value="ECO:0007669"/>
    <property type="project" value="UniProtKB-UniRule"/>
</dbReference>
<evidence type="ECO:0000313" key="8">
    <source>
        <dbReference type="Proteomes" id="UP000022910"/>
    </source>
</evidence>
<dbReference type="AlphaFoldDB" id="A0A015LWT7"/>
<dbReference type="InterPro" id="IPR002930">
    <property type="entry name" value="GCV_H"/>
</dbReference>
<comment type="subcellular location">
    <subcellularLocation>
        <location evidence="5">Mitochondrion</location>
    </subcellularLocation>
</comment>
<dbReference type="InterPro" id="IPR003016">
    <property type="entry name" value="2-oxoA_DH_lipoyl-BS"/>
</dbReference>
<dbReference type="NCBIfam" id="TIGR00527">
    <property type="entry name" value="gcvH"/>
    <property type="match status" value="1"/>
</dbReference>
<dbReference type="STRING" id="1432141.A0A015LWT7"/>
<evidence type="ECO:0000256" key="5">
    <source>
        <dbReference type="RuleBase" id="RU364055"/>
    </source>
</evidence>
<gene>
    <name evidence="7" type="ORF">RirG_191800</name>
</gene>
<feature type="modified residue" description="N6-lipoyllysine" evidence="4">
    <location>
        <position position="107"/>
    </location>
</feature>